<dbReference type="InterPro" id="IPR045445">
    <property type="entry name" value="DUF6502"/>
</dbReference>
<dbReference type="OrthoDB" id="6356376at2"/>
<evidence type="ECO:0000313" key="3">
    <source>
        <dbReference type="Proteomes" id="UP000197446"/>
    </source>
</evidence>
<name>A0A254N7V7_9BURK</name>
<proteinExistence type="predicted"/>
<dbReference type="Pfam" id="PF20112">
    <property type="entry name" value="DUF6502"/>
    <property type="match status" value="1"/>
</dbReference>
<gene>
    <name evidence="2" type="ORF">CDO81_10315</name>
</gene>
<evidence type="ECO:0000313" key="2">
    <source>
        <dbReference type="EMBL" id="OWR04106.1"/>
    </source>
</evidence>
<evidence type="ECO:0000256" key="1">
    <source>
        <dbReference type="SAM" id="MobiDB-lite"/>
    </source>
</evidence>
<comment type="caution">
    <text evidence="2">The sequence shown here is derived from an EMBL/GenBank/DDBJ whole genome shotgun (WGS) entry which is preliminary data.</text>
</comment>
<dbReference type="RefSeq" id="WP_088483126.1">
    <property type="nucleotide sequence ID" value="NZ_NISI01000003.1"/>
</dbReference>
<sequence length="292" mass="32307">MHFDFSPLLRYLLRRLVRIAISSGITYQAFCKLLRSVYFEVASEFEPVKGKPNSDSRVSLLTGLPRREVRALRESADAPPQPKPNIERLVLDAWTSSLDFMDAHGDMLPLPRTQRQGGTRSFEALVERVNKDIRARALLDEWLRKGFVTLDEQDRVVLVQRRSTGLVEGASGTGLLLSEMVSDLLHGFDQVYLHEQPVPGFGFNVVYGHRLTEASAQLICSTAQREGVQLMKRINRLVVEREALDARSEGATRRVMIGFGTYQTDGEQDPGLMAAGSAADGPAGSPTAGHTA</sequence>
<organism evidence="2 3">
    <name type="scientific">Roseateles puraquae</name>
    <dbReference type="NCBI Taxonomy" id="431059"/>
    <lineage>
        <taxon>Bacteria</taxon>
        <taxon>Pseudomonadati</taxon>
        <taxon>Pseudomonadota</taxon>
        <taxon>Betaproteobacteria</taxon>
        <taxon>Burkholderiales</taxon>
        <taxon>Sphaerotilaceae</taxon>
        <taxon>Roseateles</taxon>
    </lineage>
</organism>
<dbReference type="AlphaFoldDB" id="A0A254N7V7"/>
<reference evidence="2 3" key="1">
    <citation type="journal article" date="2007" name="Int. J. Syst. Evol. Microbiol.">
        <title>Description of Pelomonas aquatica sp. nov. and Pelomonas puraquae sp. nov., isolated from industrial and haemodialysis water.</title>
        <authorList>
            <person name="Gomila M."/>
            <person name="Bowien B."/>
            <person name="Falsen E."/>
            <person name="Moore E.R."/>
            <person name="Lalucat J."/>
        </authorList>
    </citation>
    <scope>NUCLEOTIDE SEQUENCE [LARGE SCALE GENOMIC DNA]</scope>
    <source>
        <strain evidence="2 3">CCUG 52769</strain>
    </source>
</reference>
<keyword evidence="3" id="KW-1185">Reference proteome</keyword>
<protein>
    <submittedName>
        <fullName evidence="2">Uncharacterized protein</fullName>
    </submittedName>
</protein>
<feature type="region of interest" description="Disordered" evidence="1">
    <location>
        <begin position="267"/>
        <end position="292"/>
    </location>
</feature>
<dbReference type="EMBL" id="NISI01000003">
    <property type="protein sequence ID" value="OWR04106.1"/>
    <property type="molecule type" value="Genomic_DNA"/>
</dbReference>
<dbReference type="Proteomes" id="UP000197446">
    <property type="component" value="Unassembled WGS sequence"/>
</dbReference>
<feature type="compositionally biased region" description="Low complexity" evidence="1">
    <location>
        <begin position="274"/>
        <end position="292"/>
    </location>
</feature>
<accession>A0A254N7V7</accession>